<dbReference type="InterPro" id="IPR008948">
    <property type="entry name" value="L-Aspartase-like"/>
</dbReference>
<keyword evidence="4" id="KW-0413">Isomerase</keyword>
<dbReference type="PANTHER" id="PTHR43172:SF2">
    <property type="entry name" value="ADENYLOSUCCINATE LYASE C-TERMINAL DOMAIN-CONTAINING PROTEIN"/>
    <property type="match status" value="1"/>
</dbReference>
<dbReference type="PANTHER" id="PTHR43172">
    <property type="entry name" value="ADENYLOSUCCINATE LYASE"/>
    <property type="match status" value="1"/>
</dbReference>
<evidence type="ECO:0000256" key="2">
    <source>
        <dbReference type="ARBA" id="ARBA00034772"/>
    </source>
</evidence>
<evidence type="ECO:0000259" key="3">
    <source>
        <dbReference type="Pfam" id="PF00206"/>
    </source>
</evidence>
<evidence type="ECO:0000313" key="4">
    <source>
        <dbReference type="EMBL" id="TDO48425.1"/>
    </source>
</evidence>
<dbReference type="AlphaFoldDB" id="A0A4R6KEJ5"/>
<evidence type="ECO:0000256" key="1">
    <source>
        <dbReference type="ARBA" id="ARBA00023239"/>
    </source>
</evidence>
<dbReference type="PROSITE" id="PS00163">
    <property type="entry name" value="FUMARATE_LYASES"/>
    <property type="match status" value="1"/>
</dbReference>
<name>A0A4R6KEJ5_9ACTN</name>
<accession>A0A4R6KEJ5</accession>
<dbReference type="GO" id="GO:0016853">
    <property type="term" value="F:isomerase activity"/>
    <property type="evidence" value="ECO:0007669"/>
    <property type="project" value="UniProtKB-KW"/>
</dbReference>
<dbReference type="InterPro" id="IPR024083">
    <property type="entry name" value="Fumarase/histidase_N"/>
</dbReference>
<dbReference type="InterPro" id="IPR000362">
    <property type="entry name" value="Fumarate_lyase_fam"/>
</dbReference>
<dbReference type="InterPro" id="IPR022761">
    <property type="entry name" value="Fumarate_lyase_N"/>
</dbReference>
<protein>
    <submittedName>
        <fullName evidence="4">3-carboxy-cis,cis-muconate cycloisomerase</fullName>
    </submittedName>
</protein>
<dbReference type="EMBL" id="SNWQ01000007">
    <property type="protein sequence ID" value="TDO48425.1"/>
    <property type="molecule type" value="Genomic_DNA"/>
</dbReference>
<comment type="caution">
    <text evidence="4">The sequence shown here is derived from an EMBL/GenBank/DDBJ whole genome shotgun (WGS) entry which is preliminary data.</text>
</comment>
<dbReference type="InterPro" id="IPR020557">
    <property type="entry name" value="Fumarate_lyase_CS"/>
</dbReference>
<reference evidence="4 5" key="1">
    <citation type="submission" date="2019-03" db="EMBL/GenBank/DDBJ databases">
        <title>Genomic Encyclopedia of Type Strains, Phase III (KMG-III): the genomes of soil and plant-associated and newly described type strains.</title>
        <authorList>
            <person name="Whitman W."/>
        </authorList>
    </citation>
    <scope>NUCLEOTIDE SEQUENCE [LARGE SCALE GENOMIC DNA]</scope>
    <source>
        <strain evidence="4 5">VKM Ac-2527</strain>
    </source>
</reference>
<dbReference type="GO" id="GO:0016829">
    <property type="term" value="F:lyase activity"/>
    <property type="evidence" value="ECO:0007669"/>
    <property type="project" value="UniProtKB-KW"/>
</dbReference>
<proteinExistence type="inferred from homology"/>
<dbReference type="OrthoDB" id="9768878at2"/>
<organism evidence="4 5">
    <name type="scientific">Kribbella caucasensis</name>
    <dbReference type="NCBI Taxonomy" id="2512215"/>
    <lineage>
        <taxon>Bacteria</taxon>
        <taxon>Bacillati</taxon>
        <taxon>Actinomycetota</taxon>
        <taxon>Actinomycetes</taxon>
        <taxon>Propionibacteriales</taxon>
        <taxon>Kribbellaceae</taxon>
        <taxon>Kribbella</taxon>
    </lineage>
</organism>
<dbReference type="Pfam" id="PF00206">
    <property type="entry name" value="Lyase_1"/>
    <property type="match status" value="1"/>
</dbReference>
<dbReference type="SUPFAM" id="SSF48557">
    <property type="entry name" value="L-aspartase-like"/>
    <property type="match status" value="1"/>
</dbReference>
<evidence type="ECO:0000313" key="5">
    <source>
        <dbReference type="Proteomes" id="UP000295388"/>
    </source>
</evidence>
<comment type="similarity">
    <text evidence="2">Belongs to the class-II fumarase/aspartase family.</text>
</comment>
<dbReference type="Gene3D" id="1.20.200.10">
    <property type="entry name" value="Fumarase/aspartase (Central domain)"/>
    <property type="match status" value="1"/>
</dbReference>
<dbReference type="PRINTS" id="PR00149">
    <property type="entry name" value="FUMRATELYASE"/>
</dbReference>
<sequence length="397" mass="41599">MWGESVSLLEPGRHRVAHLADDAALLTAMVRVELAWLRALSGAGLLKPEQVAAAEQQLPSPVIDPAAVESSGNPVKPLVDALRAALPEVSAQLHRGLTSQDVLDTALMLMARNVLDHVTGSLTAAAADLARLADDHRGSVMPGRTLTRYAVPVTFGLTAAQWLAGILDARDAVATVRSALPIQCGGAAGTLSLAGELVADPVALAEDFARQLDLRWPGLPWHTRRTPVTRLGDALTQTVDALGVIAADILMLGRPEIAEVRERAVEGRGGSSTMPHKQNPVLAVLIRSAALQAPGLGAQLHLCAAQAVDQRPDGAWHAEWASCRQLLLLTATAASQTAELVAGLEVDPDTMTRHAESAATHLLAERGEVGGGPASYLGASDAFVDAVLVRWRGSRDA</sequence>
<keyword evidence="1" id="KW-0456">Lyase</keyword>
<dbReference type="Proteomes" id="UP000295388">
    <property type="component" value="Unassembled WGS sequence"/>
</dbReference>
<dbReference type="PRINTS" id="PR00145">
    <property type="entry name" value="ARGSUCLYASE"/>
</dbReference>
<feature type="domain" description="Fumarate lyase N-terminal" evidence="3">
    <location>
        <begin position="82"/>
        <end position="295"/>
    </location>
</feature>
<dbReference type="Gene3D" id="1.10.275.10">
    <property type="entry name" value="Fumarase/aspartase (N-terminal domain)"/>
    <property type="match status" value="1"/>
</dbReference>
<keyword evidence="5" id="KW-1185">Reference proteome</keyword>
<gene>
    <name evidence="4" type="ORF">EV643_10754</name>
</gene>